<dbReference type="GO" id="GO:0000463">
    <property type="term" value="P:maturation of LSU-rRNA from tricistronic rRNA transcript (SSU-rRNA, 5.8S rRNA, LSU-rRNA)"/>
    <property type="evidence" value="ECO:0007669"/>
    <property type="project" value="TreeGrafter"/>
</dbReference>
<dbReference type="EMBL" id="NESQ01000078">
    <property type="protein sequence ID" value="PUU79885.1"/>
    <property type="molecule type" value="Genomic_DNA"/>
</dbReference>
<dbReference type="Pfam" id="PF04438">
    <property type="entry name" value="zf-HIT"/>
    <property type="match status" value="1"/>
</dbReference>
<evidence type="ECO:0000256" key="3">
    <source>
        <dbReference type="ARBA" id="ARBA00022833"/>
    </source>
</evidence>
<keyword evidence="2 4" id="KW-0863">Zinc-finger</keyword>
<organism evidence="7 8">
    <name type="scientific">Tuber borchii</name>
    <name type="common">White truffle</name>
    <dbReference type="NCBI Taxonomy" id="42251"/>
    <lineage>
        <taxon>Eukaryota</taxon>
        <taxon>Fungi</taxon>
        <taxon>Dikarya</taxon>
        <taxon>Ascomycota</taxon>
        <taxon>Pezizomycotina</taxon>
        <taxon>Pezizomycetes</taxon>
        <taxon>Pezizales</taxon>
        <taxon>Tuberaceae</taxon>
        <taxon>Tuber</taxon>
    </lineage>
</organism>
<dbReference type="Gene3D" id="1.20.1440.260">
    <property type="match status" value="1"/>
</dbReference>
<dbReference type="GO" id="GO:0008270">
    <property type="term" value="F:zinc ion binding"/>
    <property type="evidence" value="ECO:0007669"/>
    <property type="project" value="UniProtKB-UniRule"/>
</dbReference>
<name>A0A2T6ZWL9_TUBBO</name>
<dbReference type="GO" id="GO:0070761">
    <property type="term" value="C:pre-snoRNP complex"/>
    <property type="evidence" value="ECO:0007669"/>
    <property type="project" value="TreeGrafter"/>
</dbReference>
<feature type="region of interest" description="Disordered" evidence="5">
    <location>
        <begin position="89"/>
        <end position="132"/>
    </location>
</feature>
<evidence type="ECO:0000313" key="7">
    <source>
        <dbReference type="EMBL" id="PUU79885.1"/>
    </source>
</evidence>
<dbReference type="InterPro" id="IPR007529">
    <property type="entry name" value="Znf_HIT"/>
</dbReference>
<evidence type="ECO:0000256" key="5">
    <source>
        <dbReference type="SAM" id="MobiDB-lite"/>
    </source>
</evidence>
<dbReference type="GO" id="GO:0000492">
    <property type="term" value="P:box C/D snoRNP assembly"/>
    <property type="evidence" value="ECO:0007669"/>
    <property type="project" value="TreeGrafter"/>
</dbReference>
<comment type="caution">
    <text evidence="7">The sequence shown here is derived from an EMBL/GenBank/DDBJ whole genome shotgun (WGS) entry which is preliminary data.</text>
</comment>
<dbReference type="AlphaFoldDB" id="A0A2T6ZWL9"/>
<gene>
    <name evidence="7" type="ORF">B9Z19DRAFT_1100580</name>
</gene>
<dbReference type="GO" id="GO:0005634">
    <property type="term" value="C:nucleus"/>
    <property type="evidence" value="ECO:0007669"/>
    <property type="project" value="TreeGrafter"/>
</dbReference>
<dbReference type="CDD" id="cd23024">
    <property type="entry name" value="zf-HIT_ZNHIT2-3"/>
    <property type="match status" value="1"/>
</dbReference>
<dbReference type="Proteomes" id="UP000244722">
    <property type="component" value="Unassembled WGS sequence"/>
</dbReference>
<keyword evidence="3" id="KW-0862">Zinc</keyword>
<evidence type="ECO:0000313" key="8">
    <source>
        <dbReference type="Proteomes" id="UP000244722"/>
    </source>
</evidence>
<keyword evidence="1" id="KW-0479">Metal-binding</keyword>
<dbReference type="InterPro" id="IPR051639">
    <property type="entry name" value="BCD1"/>
</dbReference>
<protein>
    <recommendedName>
        <fullName evidence="6">HIT-type domain-containing protein</fullName>
    </recommendedName>
</protein>
<evidence type="ECO:0000256" key="1">
    <source>
        <dbReference type="ARBA" id="ARBA00022723"/>
    </source>
</evidence>
<dbReference type="SUPFAM" id="SSF144232">
    <property type="entry name" value="HIT/MYND zinc finger-like"/>
    <property type="match status" value="1"/>
</dbReference>
<feature type="compositionally biased region" description="Polar residues" evidence="5">
    <location>
        <begin position="90"/>
        <end position="100"/>
    </location>
</feature>
<dbReference type="OrthoDB" id="18412at2759"/>
<evidence type="ECO:0000256" key="2">
    <source>
        <dbReference type="ARBA" id="ARBA00022771"/>
    </source>
</evidence>
<dbReference type="PANTHER" id="PTHR13483">
    <property type="entry name" value="BOX C_D SNORNA PROTEIN 1-RELATED"/>
    <property type="match status" value="1"/>
</dbReference>
<keyword evidence="8" id="KW-1185">Reference proteome</keyword>
<dbReference type="GO" id="GO:0048254">
    <property type="term" value="P:snoRNA localization"/>
    <property type="evidence" value="ECO:0007669"/>
    <property type="project" value="TreeGrafter"/>
</dbReference>
<dbReference type="PROSITE" id="PS51083">
    <property type="entry name" value="ZF_HIT"/>
    <property type="match status" value="1"/>
</dbReference>
<dbReference type="Gene3D" id="3.30.60.190">
    <property type="match status" value="1"/>
</dbReference>
<evidence type="ECO:0000259" key="6">
    <source>
        <dbReference type="PROSITE" id="PS51083"/>
    </source>
</evidence>
<proteinExistence type="predicted"/>
<feature type="compositionally biased region" description="Basic and acidic residues" evidence="5">
    <location>
        <begin position="119"/>
        <end position="132"/>
    </location>
</feature>
<reference evidence="7 8" key="1">
    <citation type="submission" date="2017-04" db="EMBL/GenBank/DDBJ databases">
        <title>Draft genome sequence of Tuber borchii Vittad., a whitish edible truffle.</title>
        <authorList>
            <consortium name="DOE Joint Genome Institute"/>
            <person name="Murat C."/>
            <person name="Kuo A."/>
            <person name="Barry K.W."/>
            <person name="Clum A."/>
            <person name="Dockter R.B."/>
            <person name="Fauchery L."/>
            <person name="Iotti M."/>
            <person name="Kohler A."/>
            <person name="Labutti K."/>
            <person name="Lindquist E.A."/>
            <person name="Lipzen A."/>
            <person name="Ohm R.A."/>
            <person name="Wang M."/>
            <person name="Grigoriev I.V."/>
            <person name="Zambonelli A."/>
            <person name="Martin F.M."/>
        </authorList>
    </citation>
    <scope>NUCLEOTIDE SEQUENCE [LARGE SCALE GENOMIC DNA]</scope>
    <source>
        <strain evidence="7 8">Tbo3840</strain>
    </source>
</reference>
<dbReference type="PANTHER" id="PTHR13483:SF11">
    <property type="entry name" value="ZINC FINGER HIT DOMAIN-CONTAINING PROTEIN 3"/>
    <property type="match status" value="1"/>
</dbReference>
<feature type="compositionally biased region" description="Gly residues" evidence="5">
    <location>
        <begin position="102"/>
        <end position="118"/>
    </location>
</feature>
<feature type="domain" description="HIT-type" evidence="6">
    <location>
        <begin position="4"/>
        <end position="38"/>
    </location>
</feature>
<evidence type="ECO:0000256" key="4">
    <source>
        <dbReference type="PROSITE-ProRule" id="PRU00453"/>
    </source>
</evidence>
<dbReference type="STRING" id="42251.A0A2T6ZWL9"/>
<accession>A0A2T6ZWL9</accession>
<sequence>MAVCGICREAESKYKCPACKVPYCSLACYKPHKVEHEANPLPPPLPEPPAPATTIPEAGLEVKDPFAPLLATPLTPTLRKHLLSIHAATQKPTYNSNSNYRGRGGSGGRGRSGTGGGGHETHEREWTEEQGTKAAIEKLRKLRARGNEEIEEFVHMVVGLVEKGQSDTLG</sequence>